<sequence>KIDSIIILVFGIKDAHIRGHCGRYDKLSQAFSSKDYINAYQRLGHGGVGESNGDRH</sequence>
<accession>A0A9D4ZE82</accession>
<dbReference type="EMBL" id="JABFUD020000015">
    <property type="protein sequence ID" value="KAI5069416.1"/>
    <property type="molecule type" value="Genomic_DNA"/>
</dbReference>
<feature type="non-terminal residue" evidence="1">
    <location>
        <position position="56"/>
    </location>
</feature>
<protein>
    <submittedName>
        <fullName evidence="1">Uncharacterized protein</fullName>
    </submittedName>
</protein>
<gene>
    <name evidence="1" type="ORF">GOP47_0015717</name>
</gene>
<evidence type="ECO:0000313" key="2">
    <source>
        <dbReference type="Proteomes" id="UP000886520"/>
    </source>
</evidence>
<comment type="caution">
    <text evidence="1">The sequence shown here is derived from an EMBL/GenBank/DDBJ whole genome shotgun (WGS) entry which is preliminary data.</text>
</comment>
<dbReference type="AlphaFoldDB" id="A0A9D4ZE82"/>
<keyword evidence="2" id="KW-1185">Reference proteome</keyword>
<organism evidence="1 2">
    <name type="scientific">Adiantum capillus-veneris</name>
    <name type="common">Maidenhair fern</name>
    <dbReference type="NCBI Taxonomy" id="13818"/>
    <lineage>
        <taxon>Eukaryota</taxon>
        <taxon>Viridiplantae</taxon>
        <taxon>Streptophyta</taxon>
        <taxon>Embryophyta</taxon>
        <taxon>Tracheophyta</taxon>
        <taxon>Polypodiopsida</taxon>
        <taxon>Polypodiidae</taxon>
        <taxon>Polypodiales</taxon>
        <taxon>Pteridineae</taxon>
        <taxon>Pteridaceae</taxon>
        <taxon>Vittarioideae</taxon>
        <taxon>Adiantum</taxon>
    </lineage>
</organism>
<name>A0A9D4ZE82_ADICA</name>
<feature type="non-terminal residue" evidence="1">
    <location>
        <position position="1"/>
    </location>
</feature>
<dbReference type="Proteomes" id="UP000886520">
    <property type="component" value="Chromosome 15"/>
</dbReference>
<reference evidence="1" key="1">
    <citation type="submission" date="2021-01" db="EMBL/GenBank/DDBJ databases">
        <title>Adiantum capillus-veneris genome.</title>
        <authorList>
            <person name="Fang Y."/>
            <person name="Liao Q."/>
        </authorList>
    </citation>
    <scope>NUCLEOTIDE SEQUENCE</scope>
    <source>
        <strain evidence="1">H3</strain>
        <tissue evidence="1">Leaf</tissue>
    </source>
</reference>
<proteinExistence type="predicted"/>
<evidence type="ECO:0000313" key="1">
    <source>
        <dbReference type="EMBL" id="KAI5069416.1"/>
    </source>
</evidence>